<dbReference type="GO" id="GO:0005886">
    <property type="term" value="C:plasma membrane"/>
    <property type="evidence" value="ECO:0007669"/>
    <property type="project" value="UniProtKB-SubCell"/>
</dbReference>
<keyword evidence="12" id="KW-0902">Two-component regulatory system</keyword>
<dbReference type="SUPFAM" id="SSF52172">
    <property type="entry name" value="CheY-like"/>
    <property type="match status" value="1"/>
</dbReference>
<dbReference type="SMART" id="SM00387">
    <property type="entry name" value="HATPase_c"/>
    <property type="match status" value="1"/>
</dbReference>
<dbReference type="InterPro" id="IPR003594">
    <property type="entry name" value="HATPase_dom"/>
</dbReference>
<dbReference type="SUPFAM" id="SSF47226">
    <property type="entry name" value="Histidine-containing phosphotransfer domain, HPT domain"/>
    <property type="match status" value="1"/>
</dbReference>
<feature type="modified residue" description="4-aspartylphosphate" evidence="15">
    <location>
        <position position="762"/>
    </location>
</feature>
<evidence type="ECO:0000259" key="19">
    <source>
        <dbReference type="PROSITE" id="PS50110"/>
    </source>
</evidence>
<dbReference type="CDD" id="cd16922">
    <property type="entry name" value="HATPase_EvgS-ArcB-TorS-like"/>
    <property type="match status" value="1"/>
</dbReference>
<evidence type="ECO:0000259" key="20">
    <source>
        <dbReference type="PROSITE" id="PS50885"/>
    </source>
</evidence>
<dbReference type="InterPro" id="IPR005467">
    <property type="entry name" value="His_kinase_dom"/>
</dbReference>
<evidence type="ECO:0000256" key="16">
    <source>
        <dbReference type="SAM" id="Coils"/>
    </source>
</evidence>
<keyword evidence="23" id="KW-1185">Reference proteome</keyword>
<proteinExistence type="predicted"/>
<dbReference type="GO" id="GO:0005524">
    <property type="term" value="F:ATP binding"/>
    <property type="evidence" value="ECO:0007669"/>
    <property type="project" value="UniProtKB-KW"/>
</dbReference>
<dbReference type="Pfam" id="PF00072">
    <property type="entry name" value="Response_reg"/>
    <property type="match status" value="1"/>
</dbReference>
<dbReference type="FunFam" id="3.30.565.10:FF:000010">
    <property type="entry name" value="Sensor histidine kinase RcsC"/>
    <property type="match status" value="1"/>
</dbReference>
<dbReference type="PANTHER" id="PTHR45339:SF1">
    <property type="entry name" value="HYBRID SIGNAL TRANSDUCTION HISTIDINE KINASE J"/>
    <property type="match status" value="1"/>
</dbReference>
<evidence type="ECO:0000313" key="22">
    <source>
        <dbReference type="EMBL" id="SEO22078.1"/>
    </source>
</evidence>
<keyword evidence="5 15" id="KW-0597">Phosphoprotein</keyword>
<evidence type="ECO:0000256" key="6">
    <source>
        <dbReference type="ARBA" id="ARBA00022679"/>
    </source>
</evidence>
<keyword evidence="9 22" id="KW-0418">Kinase</keyword>
<keyword evidence="10" id="KW-0067">ATP-binding</keyword>
<evidence type="ECO:0000259" key="18">
    <source>
        <dbReference type="PROSITE" id="PS50109"/>
    </source>
</evidence>
<evidence type="ECO:0000256" key="1">
    <source>
        <dbReference type="ARBA" id="ARBA00000085"/>
    </source>
</evidence>
<dbReference type="PRINTS" id="PR00344">
    <property type="entry name" value="BCTRLSENSOR"/>
</dbReference>
<accession>A0A1H8MXW0</accession>
<evidence type="ECO:0000259" key="21">
    <source>
        <dbReference type="PROSITE" id="PS50894"/>
    </source>
</evidence>
<dbReference type="Pfam" id="PF01627">
    <property type="entry name" value="Hpt"/>
    <property type="match status" value="1"/>
</dbReference>
<feature type="modified residue" description="Phosphohistidine" evidence="14">
    <location>
        <position position="887"/>
    </location>
</feature>
<evidence type="ECO:0000256" key="12">
    <source>
        <dbReference type="ARBA" id="ARBA00023012"/>
    </source>
</evidence>
<evidence type="ECO:0000256" key="13">
    <source>
        <dbReference type="ARBA" id="ARBA00023136"/>
    </source>
</evidence>
<dbReference type="InterPro" id="IPR008207">
    <property type="entry name" value="Sig_transdc_His_kin_Hpt_dom"/>
</dbReference>
<dbReference type="InterPro" id="IPR037952">
    <property type="entry name" value="Sensor_TorS"/>
</dbReference>
<dbReference type="InterPro" id="IPR003661">
    <property type="entry name" value="HisK_dim/P_dom"/>
</dbReference>
<comment type="catalytic activity">
    <reaction evidence="1">
        <text>ATP + protein L-histidine = ADP + protein N-phospho-L-histidine.</text>
        <dbReference type="EC" id="2.7.13.3"/>
    </reaction>
</comment>
<dbReference type="CDD" id="cd17546">
    <property type="entry name" value="REC_hyHK_CKI1_RcsC-like"/>
    <property type="match status" value="1"/>
</dbReference>
<dbReference type="Pfam" id="PF21689">
    <property type="entry name" value="TorS_sensor_domain"/>
    <property type="match status" value="1"/>
</dbReference>
<dbReference type="PROSITE" id="PS50110">
    <property type="entry name" value="RESPONSE_REGULATORY"/>
    <property type="match status" value="1"/>
</dbReference>
<dbReference type="Gene3D" id="3.40.50.2300">
    <property type="match status" value="1"/>
</dbReference>
<feature type="domain" description="HAMP" evidence="20">
    <location>
        <begin position="362"/>
        <end position="414"/>
    </location>
</feature>
<evidence type="ECO:0000256" key="14">
    <source>
        <dbReference type="PROSITE-ProRule" id="PRU00110"/>
    </source>
</evidence>
<keyword evidence="11 17" id="KW-1133">Transmembrane helix</keyword>
<evidence type="ECO:0000256" key="5">
    <source>
        <dbReference type="ARBA" id="ARBA00022553"/>
    </source>
</evidence>
<evidence type="ECO:0000256" key="17">
    <source>
        <dbReference type="SAM" id="Phobius"/>
    </source>
</evidence>
<dbReference type="InterPro" id="IPR036890">
    <property type="entry name" value="HATPase_C_sf"/>
</dbReference>
<dbReference type="CDD" id="cd00088">
    <property type="entry name" value="HPT"/>
    <property type="match status" value="1"/>
</dbReference>
<dbReference type="Gene3D" id="3.30.565.10">
    <property type="entry name" value="Histidine kinase-like ATPase, C-terminal domain"/>
    <property type="match status" value="1"/>
</dbReference>
<dbReference type="Gene3D" id="1.20.58.920">
    <property type="match status" value="1"/>
</dbReference>
<keyword evidence="16" id="KW-0175">Coiled coil</keyword>
<dbReference type="InterPro" id="IPR011006">
    <property type="entry name" value="CheY-like_superfamily"/>
</dbReference>
<dbReference type="CDD" id="cd16172">
    <property type="entry name" value="TorS_sensor_domain"/>
    <property type="match status" value="1"/>
</dbReference>
<evidence type="ECO:0000256" key="11">
    <source>
        <dbReference type="ARBA" id="ARBA00022989"/>
    </source>
</evidence>
<dbReference type="SMART" id="SM00073">
    <property type="entry name" value="HPT"/>
    <property type="match status" value="1"/>
</dbReference>
<dbReference type="PROSITE" id="PS50885">
    <property type="entry name" value="HAMP"/>
    <property type="match status" value="1"/>
</dbReference>
<dbReference type="PROSITE" id="PS50894">
    <property type="entry name" value="HPT"/>
    <property type="match status" value="1"/>
</dbReference>
<dbReference type="SUPFAM" id="SSF47384">
    <property type="entry name" value="Homodimeric domain of signal transducing histidine kinase"/>
    <property type="match status" value="1"/>
</dbReference>
<dbReference type="InterPro" id="IPR004358">
    <property type="entry name" value="Sig_transdc_His_kin-like_C"/>
</dbReference>
<dbReference type="Proteomes" id="UP000199054">
    <property type="component" value="Unassembled WGS sequence"/>
</dbReference>
<keyword evidence="8" id="KW-0547">Nucleotide-binding</keyword>
<feature type="domain" description="Response regulatory" evidence="19">
    <location>
        <begin position="713"/>
        <end position="831"/>
    </location>
</feature>
<keyword evidence="7 17" id="KW-0812">Transmembrane</keyword>
<dbReference type="InterPro" id="IPR036097">
    <property type="entry name" value="HisK_dim/P_sf"/>
</dbReference>
<dbReference type="InterPro" id="IPR003660">
    <property type="entry name" value="HAMP_dom"/>
</dbReference>
<dbReference type="PIRSF" id="PIRSF036437">
    <property type="entry name" value="HK_TorS"/>
    <property type="match status" value="1"/>
</dbReference>
<dbReference type="Pfam" id="PF00672">
    <property type="entry name" value="HAMP"/>
    <property type="match status" value="1"/>
</dbReference>
<dbReference type="AlphaFoldDB" id="A0A1H8MXW0"/>
<dbReference type="Gene3D" id="1.20.120.160">
    <property type="entry name" value="HPT domain"/>
    <property type="match status" value="1"/>
</dbReference>
<protein>
    <recommendedName>
        <fullName evidence="3">histidine kinase</fullName>
        <ecNumber evidence="3">2.7.13.3</ecNumber>
    </recommendedName>
</protein>
<dbReference type="PROSITE" id="PS50109">
    <property type="entry name" value="HIS_KIN"/>
    <property type="match status" value="1"/>
</dbReference>
<dbReference type="SMART" id="SM00448">
    <property type="entry name" value="REC"/>
    <property type="match status" value="1"/>
</dbReference>
<keyword evidence="4" id="KW-1003">Cell membrane</keyword>
<dbReference type="Pfam" id="PF00512">
    <property type="entry name" value="HisKA"/>
    <property type="match status" value="1"/>
</dbReference>
<dbReference type="Pfam" id="PF02518">
    <property type="entry name" value="HATPase_c"/>
    <property type="match status" value="1"/>
</dbReference>
<dbReference type="InterPro" id="IPR036641">
    <property type="entry name" value="HPT_dom_sf"/>
</dbReference>
<dbReference type="InterPro" id="IPR014302">
    <property type="entry name" value="Sig_transdc_His_kinase_TorS"/>
</dbReference>
<dbReference type="SUPFAM" id="SSF55874">
    <property type="entry name" value="ATPase domain of HSP90 chaperone/DNA topoisomerase II/histidine kinase"/>
    <property type="match status" value="1"/>
</dbReference>
<dbReference type="SMART" id="SM00388">
    <property type="entry name" value="HisKA"/>
    <property type="match status" value="1"/>
</dbReference>
<evidence type="ECO:0000256" key="4">
    <source>
        <dbReference type="ARBA" id="ARBA00022475"/>
    </source>
</evidence>
<dbReference type="RefSeq" id="WP_170851947.1">
    <property type="nucleotide sequence ID" value="NZ_CP067124.1"/>
</dbReference>
<comment type="subcellular location">
    <subcellularLocation>
        <location evidence="2">Cell membrane</location>
        <topology evidence="2">Multi-pass membrane protein</topology>
    </subcellularLocation>
</comment>
<dbReference type="SMART" id="SM00304">
    <property type="entry name" value="HAMP"/>
    <property type="match status" value="1"/>
</dbReference>
<feature type="domain" description="Histidine kinase" evidence="18">
    <location>
        <begin position="471"/>
        <end position="692"/>
    </location>
</feature>
<name>A0A1H8MXW0_9RHOB</name>
<gene>
    <name evidence="22" type="ORF">SAMN04489859_104724</name>
</gene>
<evidence type="ECO:0000256" key="15">
    <source>
        <dbReference type="PROSITE-ProRule" id="PRU00169"/>
    </source>
</evidence>
<evidence type="ECO:0000256" key="2">
    <source>
        <dbReference type="ARBA" id="ARBA00004651"/>
    </source>
</evidence>
<dbReference type="EMBL" id="FODE01000047">
    <property type="protein sequence ID" value="SEO22078.1"/>
    <property type="molecule type" value="Genomic_DNA"/>
</dbReference>
<dbReference type="EC" id="2.7.13.3" evidence="3"/>
<feature type="domain" description="HPt" evidence="21">
    <location>
        <begin position="848"/>
        <end position="945"/>
    </location>
</feature>
<evidence type="ECO:0000256" key="8">
    <source>
        <dbReference type="ARBA" id="ARBA00022741"/>
    </source>
</evidence>
<feature type="transmembrane region" description="Helical" evidence="17">
    <location>
        <begin position="12"/>
        <end position="31"/>
    </location>
</feature>
<evidence type="ECO:0000256" key="10">
    <source>
        <dbReference type="ARBA" id="ARBA00022840"/>
    </source>
</evidence>
<dbReference type="GO" id="GO:0000155">
    <property type="term" value="F:phosphorelay sensor kinase activity"/>
    <property type="evidence" value="ECO:0007669"/>
    <property type="project" value="InterPro"/>
</dbReference>
<evidence type="ECO:0000313" key="23">
    <source>
        <dbReference type="Proteomes" id="UP000199054"/>
    </source>
</evidence>
<organism evidence="22 23">
    <name type="scientific">Paracoccus alcaliphilus</name>
    <dbReference type="NCBI Taxonomy" id="34002"/>
    <lineage>
        <taxon>Bacteria</taxon>
        <taxon>Pseudomonadati</taxon>
        <taxon>Pseudomonadota</taxon>
        <taxon>Alphaproteobacteria</taxon>
        <taxon>Rhodobacterales</taxon>
        <taxon>Paracoccaceae</taxon>
        <taxon>Paracoccus</taxon>
    </lineage>
</organism>
<dbReference type="CDD" id="cd00082">
    <property type="entry name" value="HisKA"/>
    <property type="match status" value="1"/>
</dbReference>
<dbReference type="InterPro" id="IPR001789">
    <property type="entry name" value="Sig_transdc_resp-reg_receiver"/>
</dbReference>
<feature type="transmembrane region" description="Helical" evidence="17">
    <location>
        <begin position="340"/>
        <end position="360"/>
    </location>
</feature>
<keyword evidence="13 17" id="KW-0472">Membrane</keyword>
<feature type="coiled-coil region" evidence="16">
    <location>
        <begin position="405"/>
        <end position="443"/>
    </location>
</feature>
<dbReference type="Gene3D" id="6.10.340.10">
    <property type="match status" value="1"/>
</dbReference>
<keyword evidence="6" id="KW-0808">Transferase</keyword>
<evidence type="ECO:0000256" key="9">
    <source>
        <dbReference type="ARBA" id="ARBA00022777"/>
    </source>
</evidence>
<dbReference type="Gene3D" id="1.10.287.130">
    <property type="match status" value="1"/>
</dbReference>
<dbReference type="STRING" id="34002.SAMN04489859_104724"/>
<reference evidence="22 23" key="1">
    <citation type="submission" date="2016-10" db="EMBL/GenBank/DDBJ databases">
        <authorList>
            <person name="de Groot N.N."/>
        </authorList>
    </citation>
    <scope>NUCLEOTIDE SEQUENCE [LARGE SCALE GENOMIC DNA]</scope>
    <source>
        <strain evidence="22 23">DSM 8512</strain>
    </source>
</reference>
<dbReference type="InterPro" id="IPR038188">
    <property type="entry name" value="TorS_sensor_sf"/>
</dbReference>
<evidence type="ECO:0000256" key="3">
    <source>
        <dbReference type="ARBA" id="ARBA00012438"/>
    </source>
</evidence>
<sequence length="955" mass="103807">MAYGSSLGRRLLLAFLVIAGLPALTGLWGWVKLADVARNQDGLINRTLPAIIDVRGFTEVSSRVAAMAPEFAAVTREPDRARRAAFLLGQVDTLHQRLERHRQHDNSPPYGLSRTLMDMRNNIGVLDVLVQRRIMALNDRRRQHEAGLAATAELLDIADTLVANAEMGTSAVITNLYDFGTEPASRQERFEALDKLLEVDLFQLGLMFELRAHTAEIGLTLSRMAAAESAEVLQSAQQDLERRSNIIARRIRSVQDPVRAQHALRLLNLIAPVSDAGNDLYAVSARVLEMNARIASVEAAVRVAATQMDREAEALANEIHASAVVSGAEGSATIRFARQLTTLGVVAALVISLAVLWFYVRGNITRRLDALSVTMARLAGGDTQEPVLPTGNDEIARMESAVEIFRQQAIENRQLEQERTRHLEELSQHRNQLQQLVDDQTEQLRGEVAAHAEARSRAEAADHAKSEFLAMMSHELRTPMNGVLGMLRSLERDDLTERQRSCLRAAQTSGNGLMAILNDILFFPLSESGRIVNTVTTFSLAGLIQDIGFLMSPIAHEKGLAFRLDLPDDLPPAVQGDMAKLRQILFNLVGNALKFTAIGEVVLRVEAGSMQDGGYPFNISVQDTGRGISEQARERIFEVFEQESPATARQYGGTGLGLAICRGFAAVLGADLSVESRPGIGSVFTLAISFRPGRVEDLPGSGVDDLGPVRPLSVLIVEDHAINRMVVESYLEHAGHNWQIAETGEAAVAKVAAGNFDVVLMDVNLPGLSGTEATRQIRNLPDRQQASVPIIGISAHVQETHVAENLNAGMSVVLAKPLTPERLSSALSTLPARPEARNPLRSMLADIGAERGLAIGRIFMQQMQTDLAEITQAHASHDFQATHRAAHRMKGAAGNLDLASLVSCLRSLEVAADRQDRAACCRDISRLEKIAAVAREDLAAALAVIEESEVIPASQ</sequence>
<dbReference type="PANTHER" id="PTHR45339">
    <property type="entry name" value="HYBRID SIGNAL TRANSDUCTION HISTIDINE KINASE J"/>
    <property type="match status" value="1"/>
</dbReference>
<evidence type="ECO:0000256" key="7">
    <source>
        <dbReference type="ARBA" id="ARBA00022692"/>
    </source>
</evidence>